<keyword evidence="2" id="KW-1185">Reference proteome</keyword>
<dbReference type="EMBL" id="CP036425">
    <property type="protein sequence ID" value="QDU33757.1"/>
    <property type="molecule type" value="Genomic_DNA"/>
</dbReference>
<dbReference type="AlphaFoldDB" id="A0A517YU66"/>
<evidence type="ECO:0000313" key="2">
    <source>
        <dbReference type="Proteomes" id="UP000317369"/>
    </source>
</evidence>
<accession>A0A517YU66</accession>
<protein>
    <submittedName>
        <fullName evidence="1">Uncharacterized protein</fullName>
    </submittedName>
</protein>
<name>A0A517YU66_9BACT</name>
<organism evidence="1 2">
    <name type="scientific">Poriferisphaera corsica</name>
    <dbReference type="NCBI Taxonomy" id="2528020"/>
    <lineage>
        <taxon>Bacteria</taxon>
        <taxon>Pseudomonadati</taxon>
        <taxon>Planctomycetota</taxon>
        <taxon>Phycisphaerae</taxon>
        <taxon>Phycisphaerales</taxon>
        <taxon>Phycisphaeraceae</taxon>
        <taxon>Poriferisphaera</taxon>
    </lineage>
</organism>
<sequence>MSRKVYSDYCKIYRPIDADENVSGEDHYELLHTCTCKLVPISADDASHGDYAINEAAYKVYLRPSSLIETDCEIEVKGKRNKRLHITKIEENEVDKEMILRCKEDSYGIRYST</sequence>
<gene>
    <name evidence="1" type="ORF">KS4_18140</name>
</gene>
<dbReference type="RefSeq" id="WP_145077040.1">
    <property type="nucleotide sequence ID" value="NZ_CP036425.1"/>
</dbReference>
<dbReference type="KEGG" id="pcor:KS4_18140"/>
<proteinExistence type="predicted"/>
<dbReference type="Proteomes" id="UP000317369">
    <property type="component" value="Chromosome"/>
</dbReference>
<evidence type="ECO:0000313" key="1">
    <source>
        <dbReference type="EMBL" id="QDU33757.1"/>
    </source>
</evidence>
<reference evidence="1 2" key="1">
    <citation type="submission" date="2019-02" db="EMBL/GenBank/DDBJ databases">
        <title>Deep-cultivation of Planctomycetes and their phenomic and genomic characterization uncovers novel biology.</title>
        <authorList>
            <person name="Wiegand S."/>
            <person name="Jogler M."/>
            <person name="Boedeker C."/>
            <person name="Pinto D."/>
            <person name="Vollmers J."/>
            <person name="Rivas-Marin E."/>
            <person name="Kohn T."/>
            <person name="Peeters S.H."/>
            <person name="Heuer A."/>
            <person name="Rast P."/>
            <person name="Oberbeckmann S."/>
            <person name="Bunk B."/>
            <person name="Jeske O."/>
            <person name="Meyerdierks A."/>
            <person name="Storesund J.E."/>
            <person name="Kallscheuer N."/>
            <person name="Luecker S."/>
            <person name="Lage O.M."/>
            <person name="Pohl T."/>
            <person name="Merkel B.J."/>
            <person name="Hornburger P."/>
            <person name="Mueller R.-W."/>
            <person name="Bruemmer F."/>
            <person name="Labrenz M."/>
            <person name="Spormann A.M."/>
            <person name="Op den Camp H."/>
            <person name="Overmann J."/>
            <person name="Amann R."/>
            <person name="Jetten M.S.M."/>
            <person name="Mascher T."/>
            <person name="Medema M.H."/>
            <person name="Devos D.P."/>
            <person name="Kaster A.-K."/>
            <person name="Ovreas L."/>
            <person name="Rohde M."/>
            <person name="Galperin M.Y."/>
            <person name="Jogler C."/>
        </authorList>
    </citation>
    <scope>NUCLEOTIDE SEQUENCE [LARGE SCALE GENOMIC DNA]</scope>
    <source>
        <strain evidence="1 2">KS4</strain>
    </source>
</reference>